<dbReference type="STRING" id="121719.APZ00_20270"/>
<evidence type="ECO:0000256" key="1">
    <source>
        <dbReference type="ARBA" id="ARBA00012528"/>
    </source>
</evidence>
<evidence type="ECO:0000259" key="4">
    <source>
        <dbReference type="PROSITE" id="PS50887"/>
    </source>
</evidence>
<dbReference type="CDD" id="cd01949">
    <property type="entry name" value="GGDEF"/>
    <property type="match status" value="1"/>
</dbReference>
<dbReference type="SMART" id="SM00267">
    <property type="entry name" value="GGDEF"/>
    <property type="match status" value="1"/>
</dbReference>
<dbReference type="InterPro" id="IPR050469">
    <property type="entry name" value="Diguanylate_Cyclase"/>
</dbReference>
<dbReference type="GO" id="GO:0052621">
    <property type="term" value="F:diguanylate cyclase activity"/>
    <property type="evidence" value="ECO:0007669"/>
    <property type="project" value="UniProtKB-EC"/>
</dbReference>
<feature type="transmembrane region" description="Helical" evidence="3">
    <location>
        <begin position="186"/>
        <end position="204"/>
    </location>
</feature>
<comment type="catalytic activity">
    <reaction evidence="2">
        <text>2 GTP = 3',3'-c-di-GMP + 2 diphosphate</text>
        <dbReference type="Rhea" id="RHEA:24898"/>
        <dbReference type="ChEBI" id="CHEBI:33019"/>
        <dbReference type="ChEBI" id="CHEBI:37565"/>
        <dbReference type="ChEBI" id="CHEBI:58805"/>
        <dbReference type="EC" id="2.7.7.65"/>
    </reaction>
</comment>
<feature type="transmembrane region" description="Helical" evidence="3">
    <location>
        <begin position="121"/>
        <end position="140"/>
    </location>
</feature>
<dbReference type="Proteomes" id="UP000064921">
    <property type="component" value="Chromosome"/>
</dbReference>
<gene>
    <name evidence="5" type="ORF">APZ00_20270</name>
</gene>
<protein>
    <recommendedName>
        <fullName evidence="1">diguanylate cyclase</fullName>
        <ecNumber evidence="1">2.7.7.65</ecNumber>
    </recommendedName>
</protein>
<dbReference type="InterPro" id="IPR043128">
    <property type="entry name" value="Rev_trsase/Diguanyl_cyclase"/>
</dbReference>
<sequence length="373" mass="39949">MDLATVLLLYKSSLMVGAVCFAYMRCRSQEPGLDFLAAGFAVLAFGSTLAGWGEQGLVAFVTWTMGSFTAGAGGYALIAAGLVQLSSCRRWVGDWAAGAAALALVLLVWRMEWYADNTVRAVLFNLTTAVYLAAAALVILRDYLRDRLPARFGLLGALLTSIVFAGLAALALGAPEFGLPDPRQSFFMLIICQFAIALFVVVLVQERAEAKLKRLANTDALTGVPNRQHFLASLPQHLQPGDAFIMLDIDHFKSINDRFGHEAGDVVLTGVAQAIAGAAGPRTLLGRLGGEEFCLFLRGQTQETALAGAEQIRQAVKSLWFNPGADTITTSASLGIAVWTGTEDARALRHKADEALYLAKHRGRDKAVLFNAA</sequence>
<organism evidence="5 6">
    <name type="scientific">Pannonibacter phragmitetus</name>
    <dbReference type="NCBI Taxonomy" id="121719"/>
    <lineage>
        <taxon>Bacteria</taxon>
        <taxon>Pseudomonadati</taxon>
        <taxon>Pseudomonadota</taxon>
        <taxon>Alphaproteobacteria</taxon>
        <taxon>Hyphomicrobiales</taxon>
        <taxon>Stappiaceae</taxon>
        <taxon>Pannonibacter</taxon>
    </lineage>
</organism>
<dbReference type="SUPFAM" id="SSF55073">
    <property type="entry name" value="Nucleotide cyclase"/>
    <property type="match status" value="1"/>
</dbReference>
<feature type="transmembrane region" description="Helical" evidence="3">
    <location>
        <begin position="152"/>
        <end position="174"/>
    </location>
</feature>
<dbReference type="RefSeq" id="WP_058900011.1">
    <property type="nucleotide sequence ID" value="NZ_CP013068.1"/>
</dbReference>
<dbReference type="InterPro" id="IPR000160">
    <property type="entry name" value="GGDEF_dom"/>
</dbReference>
<keyword evidence="3" id="KW-0812">Transmembrane</keyword>
<feature type="transmembrane region" description="Helical" evidence="3">
    <location>
        <begin position="91"/>
        <end position="109"/>
    </location>
</feature>
<feature type="transmembrane region" description="Helical" evidence="3">
    <location>
        <begin position="6"/>
        <end position="23"/>
    </location>
</feature>
<accession>A0A0U3NHD3</accession>
<name>A0A0U3NHD3_9HYPH</name>
<reference evidence="5 6" key="1">
    <citation type="submission" date="2015-10" db="EMBL/GenBank/DDBJ databases">
        <title>The world's first case of liver abscess caused by Pannonibacter phragmitetus.</title>
        <authorList>
            <person name="Ming D."/>
            <person name="Wang M."/>
            <person name="Zhou Y."/>
            <person name="Jiang T."/>
            <person name="Hu S."/>
        </authorList>
    </citation>
    <scope>NUCLEOTIDE SEQUENCE [LARGE SCALE GENOMIC DNA]</scope>
    <source>
        <strain evidence="5 6">31801</strain>
    </source>
</reference>
<dbReference type="Gene3D" id="3.30.70.270">
    <property type="match status" value="1"/>
</dbReference>
<dbReference type="KEGG" id="pphr:APZ00_20270"/>
<keyword evidence="6" id="KW-1185">Reference proteome</keyword>
<keyword evidence="3" id="KW-1133">Transmembrane helix</keyword>
<dbReference type="PROSITE" id="PS50887">
    <property type="entry name" value="GGDEF"/>
    <property type="match status" value="1"/>
</dbReference>
<dbReference type="EC" id="2.7.7.65" evidence="1"/>
<feature type="domain" description="GGDEF" evidence="4">
    <location>
        <begin position="240"/>
        <end position="372"/>
    </location>
</feature>
<evidence type="ECO:0000256" key="2">
    <source>
        <dbReference type="ARBA" id="ARBA00034247"/>
    </source>
</evidence>
<dbReference type="PANTHER" id="PTHR45138:SF9">
    <property type="entry name" value="DIGUANYLATE CYCLASE DGCM-RELATED"/>
    <property type="match status" value="1"/>
</dbReference>
<evidence type="ECO:0000313" key="6">
    <source>
        <dbReference type="Proteomes" id="UP000064921"/>
    </source>
</evidence>
<proteinExistence type="predicted"/>
<dbReference type="AlphaFoldDB" id="A0A0U3NHD3"/>
<dbReference type="NCBIfam" id="TIGR00254">
    <property type="entry name" value="GGDEF"/>
    <property type="match status" value="1"/>
</dbReference>
<keyword evidence="3" id="KW-0472">Membrane</keyword>
<feature type="transmembrane region" description="Helical" evidence="3">
    <location>
        <begin position="35"/>
        <end position="52"/>
    </location>
</feature>
<feature type="transmembrane region" description="Helical" evidence="3">
    <location>
        <begin position="58"/>
        <end position="79"/>
    </location>
</feature>
<dbReference type="PANTHER" id="PTHR45138">
    <property type="entry name" value="REGULATORY COMPONENTS OF SENSORY TRANSDUCTION SYSTEM"/>
    <property type="match status" value="1"/>
</dbReference>
<dbReference type="EMBL" id="CP013068">
    <property type="protein sequence ID" value="ALV29088.1"/>
    <property type="molecule type" value="Genomic_DNA"/>
</dbReference>
<dbReference type="Pfam" id="PF00990">
    <property type="entry name" value="GGDEF"/>
    <property type="match status" value="1"/>
</dbReference>
<evidence type="ECO:0000313" key="5">
    <source>
        <dbReference type="EMBL" id="ALV29088.1"/>
    </source>
</evidence>
<evidence type="ECO:0000256" key="3">
    <source>
        <dbReference type="SAM" id="Phobius"/>
    </source>
</evidence>
<dbReference type="InterPro" id="IPR029787">
    <property type="entry name" value="Nucleotide_cyclase"/>
</dbReference>